<feature type="compositionally biased region" description="Polar residues" evidence="1">
    <location>
        <begin position="121"/>
        <end position="130"/>
    </location>
</feature>
<evidence type="ECO:0000256" key="1">
    <source>
        <dbReference type="SAM" id="MobiDB-lite"/>
    </source>
</evidence>
<dbReference type="AlphaFoldDB" id="A0A0L8FVC6"/>
<evidence type="ECO:0000313" key="2">
    <source>
        <dbReference type="EMBL" id="KOF68370.1"/>
    </source>
</evidence>
<feature type="region of interest" description="Disordered" evidence="1">
    <location>
        <begin position="56"/>
        <end position="130"/>
    </location>
</feature>
<feature type="compositionally biased region" description="Basic and acidic residues" evidence="1">
    <location>
        <begin position="56"/>
        <end position="68"/>
    </location>
</feature>
<dbReference type="GO" id="GO:0006384">
    <property type="term" value="P:transcription initiation at RNA polymerase III promoter"/>
    <property type="evidence" value="ECO:0007669"/>
    <property type="project" value="InterPro"/>
</dbReference>
<dbReference type="EMBL" id="KQ426340">
    <property type="protein sequence ID" value="KOF68370.1"/>
    <property type="molecule type" value="Genomic_DNA"/>
</dbReference>
<dbReference type="GO" id="GO:0005634">
    <property type="term" value="C:nucleus"/>
    <property type="evidence" value="ECO:0007669"/>
    <property type="project" value="InterPro"/>
</dbReference>
<organism evidence="2">
    <name type="scientific">Octopus bimaculoides</name>
    <name type="common">California two-spotted octopus</name>
    <dbReference type="NCBI Taxonomy" id="37653"/>
    <lineage>
        <taxon>Eukaryota</taxon>
        <taxon>Metazoa</taxon>
        <taxon>Spiralia</taxon>
        <taxon>Lophotrochozoa</taxon>
        <taxon>Mollusca</taxon>
        <taxon>Cephalopoda</taxon>
        <taxon>Coleoidea</taxon>
        <taxon>Octopodiformes</taxon>
        <taxon>Octopoda</taxon>
        <taxon>Incirrata</taxon>
        <taxon>Octopodidae</taxon>
        <taxon>Octopus</taxon>
    </lineage>
</organism>
<dbReference type="GO" id="GO:0006366">
    <property type="term" value="P:transcription by RNA polymerase II"/>
    <property type="evidence" value="ECO:0007669"/>
    <property type="project" value="InterPro"/>
</dbReference>
<feature type="compositionally biased region" description="Acidic residues" evidence="1">
    <location>
        <begin position="90"/>
        <end position="107"/>
    </location>
</feature>
<name>A0A0L8FVC6_OCTBM</name>
<accession>A0A0L8FVC6</accession>
<protein>
    <submittedName>
        <fullName evidence="2">Uncharacterized protein</fullName>
    </submittedName>
</protein>
<sequence>MSNTEYLQKQFSMLKWEEKYIKSIIELHEDQLSRLKVEELALKHKIAVEEGCHDEDAGQLKKNEKQAMETDENINSVPLMLETNRFYNNNEEDEDDEDNDDDDADEGSNEHYDSLKCFLDQLSQREQNKT</sequence>
<dbReference type="InterPro" id="IPR029138">
    <property type="entry name" value="SNAPC5"/>
</dbReference>
<dbReference type="OrthoDB" id="10319893at2759"/>
<reference evidence="2" key="1">
    <citation type="submission" date="2015-07" db="EMBL/GenBank/DDBJ databases">
        <title>MeaNS - Measles Nucleotide Surveillance Program.</title>
        <authorList>
            <person name="Tran T."/>
            <person name="Druce J."/>
        </authorList>
    </citation>
    <scope>NUCLEOTIDE SEQUENCE</scope>
    <source>
        <strain evidence="2">UCB-OBI-ISO-001</strain>
        <tissue evidence="2">Gonad</tissue>
    </source>
</reference>
<dbReference type="KEGG" id="obi:106881052"/>
<gene>
    <name evidence="2" type="ORF">OCBIM_22007425mg</name>
</gene>
<proteinExistence type="predicted"/>
<dbReference type="Pfam" id="PF15497">
    <property type="entry name" value="SNAPC5"/>
    <property type="match status" value="1"/>
</dbReference>